<dbReference type="GO" id="GO:0005886">
    <property type="term" value="C:plasma membrane"/>
    <property type="evidence" value="ECO:0007669"/>
    <property type="project" value="UniProtKB-SubCell"/>
</dbReference>
<keyword evidence="3 10" id="KW-0813">Transport</keyword>
<gene>
    <name evidence="11" type="ORF">ACJRO7_008293</name>
</gene>
<feature type="transmembrane region" description="Helical" evidence="10">
    <location>
        <begin position="45"/>
        <end position="63"/>
    </location>
</feature>
<keyword evidence="5 10" id="KW-0762">Sugar transport</keyword>
<evidence type="ECO:0000313" key="12">
    <source>
        <dbReference type="Proteomes" id="UP001634007"/>
    </source>
</evidence>
<reference evidence="11 12" key="1">
    <citation type="submission" date="2024-11" db="EMBL/GenBank/DDBJ databases">
        <title>Chromosome-level genome assembly of Eucalyptus globulus Labill. provides insights into its genome evolution.</title>
        <authorList>
            <person name="Li X."/>
        </authorList>
    </citation>
    <scope>NUCLEOTIDE SEQUENCE [LARGE SCALE GENOMIC DNA]</scope>
    <source>
        <strain evidence="11">CL2024</strain>
        <tissue evidence="11">Fresh tender leaves</tissue>
    </source>
</reference>
<proteinExistence type="inferred from homology"/>
<sequence>MAIFSTDNPWAFAFGLLGNLISFVVFLAPVPTFYRVCKRNSTEGFQSVPYVVSLLSAMLWLYYVMSNDFLLITVNSVGCVIETIYVALYLAYAPKKANIFTVKLMVTGFGGFCSFLLLSGLLTKASTRVQLLGWLCVGFSVSVFAAPLSVMRMVIRTKSVEFMPCSLSFFLTLSAATWLLYGLFLKDIHVAVPNVLGFILGVFQMGLYLIYRKTNVMVLEEPDNFGGAKPIADTQSHNIASNDSIIDVDEVKERKDDVYEGEISLEASDNGPVANSPCEV</sequence>
<keyword evidence="6 10" id="KW-0812">Transmembrane</keyword>
<keyword evidence="12" id="KW-1185">Reference proteome</keyword>
<evidence type="ECO:0000256" key="9">
    <source>
        <dbReference type="ARBA" id="ARBA00023136"/>
    </source>
</evidence>
<dbReference type="AlphaFoldDB" id="A0ABD3IR99"/>
<keyword evidence="4" id="KW-1003">Cell membrane</keyword>
<organism evidence="11 12">
    <name type="scientific">Eucalyptus globulus</name>
    <name type="common">Tasmanian blue gum</name>
    <dbReference type="NCBI Taxonomy" id="34317"/>
    <lineage>
        <taxon>Eukaryota</taxon>
        <taxon>Viridiplantae</taxon>
        <taxon>Streptophyta</taxon>
        <taxon>Embryophyta</taxon>
        <taxon>Tracheophyta</taxon>
        <taxon>Spermatophyta</taxon>
        <taxon>Magnoliopsida</taxon>
        <taxon>eudicotyledons</taxon>
        <taxon>Gunneridae</taxon>
        <taxon>Pentapetalae</taxon>
        <taxon>rosids</taxon>
        <taxon>malvids</taxon>
        <taxon>Myrtales</taxon>
        <taxon>Myrtaceae</taxon>
        <taxon>Myrtoideae</taxon>
        <taxon>Eucalypteae</taxon>
        <taxon>Eucalyptus</taxon>
    </lineage>
</organism>
<feature type="transmembrane region" description="Helical" evidence="10">
    <location>
        <begin position="162"/>
        <end position="184"/>
    </location>
</feature>
<evidence type="ECO:0000256" key="5">
    <source>
        <dbReference type="ARBA" id="ARBA00022597"/>
    </source>
</evidence>
<feature type="transmembrane region" description="Helical" evidence="10">
    <location>
        <begin position="131"/>
        <end position="150"/>
    </location>
</feature>
<dbReference type="Pfam" id="PF03083">
    <property type="entry name" value="MtN3_slv"/>
    <property type="match status" value="2"/>
</dbReference>
<dbReference type="FunFam" id="1.20.1280.290:FF:000003">
    <property type="entry name" value="Bidirectional sugar transporter SWEET"/>
    <property type="match status" value="1"/>
</dbReference>
<dbReference type="PANTHER" id="PTHR10791:SF22">
    <property type="entry name" value="BIDIRECTIONAL SUGAR TRANSPORTER SWEET11"/>
    <property type="match status" value="1"/>
</dbReference>
<dbReference type="EMBL" id="JBJKBG010000011">
    <property type="protein sequence ID" value="KAL3716680.1"/>
    <property type="molecule type" value="Genomic_DNA"/>
</dbReference>
<feature type="transmembrane region" description="Helical" evidence="10">
    <location>
        <begin position="190"/>
        <end position="211"/>
    </location>
</feature>
<feature type="transmembrane region" description="Helical" evidence="10">
    <location>
        <begin position="104"/>
        <end position="125"/>
    </location>
</feature>
<dbReference type="InterPro" id="IPR047664">
    <property type="entry name" value="SWEET"/>
</dbReference>
<feature type="transmembrane region" description="Helical" evidence="10">
    <location>
        <begin position="69"/>
        <end position="92"/>
    </location>
</feature>
<dbReference type="PANTHER" id="PTHR10791">
    <property type="entry name" value="RAG1-ACTIVATING PROTEIN 1"/>
    <property type="match status" value="1"/>
</dbReference>
<dbReference type="GO" id="GO:0008515">
    <property type="term" value="F:sucrose transmembrane transporter activity"/>
    <property type="evidence" value="ECO:0007669"/>
    <property type="project" value="UniProtKB-ARBA"/>
</dbReference>
<evidence type="ECO:0000256" key="6">
    <source>
        <dbReference type="ARBA" id="ARBA00022692"/>
    </source>
</evidence>
<evidence type="ECO:0000256" key="2">
    <source>
        <dbReference type="ARBA" id="ARBA00007809"/>
    </source>
</evidence>
<evidence type="ECO:0000256" key="3">
    <source>
        <dbReference type="ARBA" id="ARBA00022448"/>
    </source>
</evidence>
<dbReference type="Gene3D" id="1.20.1280.290">
    <property type="match status" value="2"/>
</dbReference>
<feature type="transmembrane region" description="Helical" evidence="10">
    <location>
        <begin position="12"/>
        <end position="33"/>
    </location>
</feature>
<comment type="similarity">
    <text evidence="2 10">Belongs to the SWEET sugar transporter family.</text>
</comment>
<keyword evidence="8 10" id="KW-1133">Transmembrane helix</keyword>
<dbReference type="FunFam" id="1.20.1280.290:FF:000001">
    <property type="entry name" value="Bidirectional sugar transporter SWEET"/>
    <property type="match status" value="1"/>
</dbReference>
<dbReference type="Proteomes" id="UP001634007">
    <property type="component" value="Unassembled WGS sequence"/>
</dbReference>
<evidence type="ECO:0000256" key="4">
    <source>
        <dbReference type="ARBA" id="ARBA00022475"/>
    </source>
</evidence>
<comment type="subcellular location">
    <subcellularLocation>
        <location evidence="1 10">Cell membrane</location>
        <topology evidence="1 10">Multi-pass membrane protein</topology>
    </subcellularLocation>
</comment>
<accession>A0ABD3IR99</accession>
<protein>
    <recommendedName>
        <fullName evidence="10">Bidirectional sugar transporter SWEET</fullName>
    </recommendedName>
</protein>
<dbReference type="InterPro" id="IPR004316">
    <property type="entry name" value="SWEET_rpt"/>
</dbReference>
<keyword evidence="9 10" id="KW-0472">Membrane</keyword>
<comment type="function">
    <text evidence="10">Mediates both low-affinity uptake and efflux of sugar across the membrane.</text>
</comment>
<keyword evidence="7" id="KW-0677">Repeat</keyword>
<evidence type="ECO:0000256" key="1">
    <source>
        <dbReference type="ARBA" id="ARBA00004651"/>
    </source>
</evidence>
<evidence type="ECO:0000256" key="10">
    <source>
        <dbReference type="RuleBase" id="RU910715"/>
    </source>
</evidence>
<comment type="caution">
    <text evidence="11">The sequence shown here is derived from an EMBL/GenBank/DDBJ whole genome shotgun (WGS) entry which is preliminary data.</text>
</comment>
<evidence type="ECO:0000256" key="8">
    <source>
        <dbReference type="ARBA" id="ARBA00022989"/>
    </source>
</evidence>
<name>A0ABD3IR99_EUCGL</name>
<evidence type="ECO:0000256" key="7">
    <source>
        <dbReference type="ARBA" id="ARBA00022737"/>
    </source>
</evidence>
<evidence type="ECO:0000313" key="11">
    <source>
        <dbReference type="EMBL" id="KAL3716680.1"/>
    </source>
</evidence>